<keyword evidence="8 11" id="KW-0539">Nucleus</keyword>
<dbReference type="GO" id="GO:0005634">
    <property type="term" value="C:nucleus"/>
    <property type="evidence" value="ECO:0007669"/>
    <property type="project" value="UniProtKB-SubCell"/>
</dbReference>
<comment type="caution">
    <text evidence="13">The sequence shown here is derived from an EMBL/GenBank/DDBJ whole genome shotgun (WGS) entry which is preliminary data.</text>
</comment>
<evidence type="ECO:0000256" key="3">
    <source>
        <dbReference type="ARBA" id="ARBA00022454"/>
    </source>
</evidence>
<dbReference type="InterPro" id="IPR038066">
    <property type="entry name" value="Spc24_Fungi_globular_sf"/>
</dbReference>
<comment type="subunit">
    <text evidence="11">Component of the NDC80 complex.</text>
</comment>
<comment type="similarity">
    <text evidence="2 11">Belongs to the SPC24 family.</text>
</comment>
<proteinExistence type="inferred from homology"/>
<dbReference type="PANTHER" id="PTHR22142:SF2">
    <property type="entry name" value="KINETOCHORE PROTEIN SPC24"/>
    <property type="match status" value="1"/>
</dbReference>
<evidence type="ECO:0000256" key="5">
    <source>
        <dbReference type="ARBA" id="ARBA00022776"/>
    </source>
</evidence>
<evidence type="ECO:0000256" key="8">
    <source>
        <dbReference type="ARBA" id="ARBA00023242"/>
    </source>
</evidence>
<reference evidence="14" key="1">
    <citation type="journal article" date="2017" name="bioRxiv">
        <title>Conservation of a gene cluster reveals novel cercosporin biosynthetic mechanisms and extends production to the genus Colletotrichum.</title>
        <authorList>
            <person name="de Jonge R."/>
            <person name="Ebert M.K."/>
            <person name="Huitt-Roehl C.R."/>
            <person name="Pal P."/>
            <person name="Suttle J.C."/>
            <person name="Spanner R.E."/>
            <person name="Neubauer J.D."/>
            <person name="Jurick W.M.II."/>
            <person name="Stott K.A."/>
            <person name="Secor G.A."/>
            <person name="Thomma B.P.H.J."/>
            <person name="Van de Peer Y."/>
            <person name="Townsend C.A."/>
            <person name="Bolton M.D."/>
        </authorList>
    </citation>
    <scope>NUCLEOTIDE SEQUENCE [LARGE SCALE GENOMIC DNA]</scope>
    <source>
        <strain evidence="14">CBS538.71</strain>
    </source>
</reference>
<dbReference type="STRING" id="357750.A0A2S6BRG1"/>
<comment type="function">
    <text evidence="11">Acts as a component of the essential kinetochore-associated NDC80 complex, which is required for chromosome segregation and spindle checkpoint activity.</text>
</comment>
<dbReference type="GO" id="GO:0007059">
    <property type="term" value="P:chromosome segregation"/>
    <property type="evidence" value="ECO:0007669"/>
    <property type="project" value="TreeGrafter"/>
</dbReference>
<evidence type="ECO:0000256" key="11">
    <source>
        <dbReference type="RuleBase" id="RU368011"/>
    </source>
</evidence>
<dbReference type="EMBL" id="PNEN01001793">
    <property type="protein sequence ID" value="PPJ50064.1"/>
    <property type="molecule type" value="Genomic_DNA"/>
</dbReference>
<dbReference type="OrthoDB" id="3344830at2759"/>
<dbReference type="SUPFAM" id="SSF143026">
    <property type="entry name" value="Kinetochore globular domain"/>
    <property type="match status" value="1"/>
</dbReference>
<accession>A0A2S6BRG1</accession>
<evidence type="ECO:0000256" key="4">
    <source>
        <dbReference type="ARBA" id="ARBA00022618"/>
    </source>
</evidence>
<evidence type="ECO:0000313" key="13">
    <source>
        <dbReference type="EMBL" id="PPJ50064.1"/>
    </source>
</evidence>
<name>A0A2S6BRG1_9PEZI</name>
<keyword evidence="3 11" id="KW-0158">Chromosome</keyword>
<dbReference type="CDD" id="cd11565">
    <property type="entry name" value="RWD_Spc24"/>
    <property type="match status" value="1"/>
</dbReference>
<keyword evidence="10 11" id="KW-0137">Centromere</keyword>
<sequence>MVLFDEDPVVLMAEATNKFHITPDKDSLTRVHESLHALHQARALRLDNQTTILSSLSRKLNKVHSSHNYDVERHDAGQHAQNMLKMDTEKFRIAKGVNDAEIESERLSGELAALRQQLETLEREGVEGGRKADMAEDEVVLKLQFYRSLGIDARRDDGTGDFMRAVIRNGERGDVTVLDLKDGRVDVNAFWDALNDEFTRNIFMLFVHDFSI</sequence>
<keyword evidence="14" id="KW-1185">Reference proteome</keyword>
<evidence type="ECO:0000256" key="10">
    <source>
        <dbReference type="ARBA" id="ARBA00023328"/>
    </source>
</evidence>
<dbReference type="GO" id="GO:0031262">
    <property type="term" value="C:Ndc80 complex"/>
    <property type="evidence" value="ECO:0007669"/>
    <property type="project" value="TreeGrafter"/>
</dbReference>
<dbReference type="Gene3D" id="3.30.160.430">
    <property type="match status" value="1"/>
</dbReference>
<evidence type="ECO:0000256" key="2">
    <source>
        <dbReference type="ARBA" id="ARBA00007804"/>
    </source>
</evidence>
<evidence type="ECO:0000256" key="1">
    <source>
        <dbReference type="ARBA" id="ARBA00004267"/>
    </source>
</evidence>
<keyword evidence="6 11" id="KW-0995">Kinetochore</keyword>
<dbReference type="Proteomes" id="UP000237631">
    <property type="component" value="Unassembled WGS sequence"/>
</dbReference>
<evidence type="ECO:0000256" key="12">
    <source>
        <dbReference type="SAM" id="Coils"/>
    </source>
</evidence>
<dbReference type="AlphaFoldDB" id="A0A2S6BRG1"/>
<protein>
    <recommendedName>
        <fullName evidence="11">Kinetochore protein Spc24</fullName>
    </recommendedName>
</protein>
<feature type="coiled-coil region" evidence="12">
    <location>
        <begin position="97"/>
        <end position="124"/>
    </location>
</feature>
<keyword evidence="7 12" id="KW-0175">Coiled coil</keyword>
<dbReference type="GO" id="GO:0008017">
    <property type="term" value="F:microtubule binding"/>
    <property type="evidence" value="ECO:0007669"/>
    <property type="project" value="TreeGrafter"/>
</dbReference>
<keyword evidence="5 11" id="KW-0498">Mitosis</keyword>
<dbReference type="Pfam" id="PF08286">
    <property type="entry name" value="Spc24"/>
    <property type="match status" value="1"/>
</dbReference>
<dbReference type="InterPro" id="IPR013252">
    <property type="entry name" value="Ndc80_Spc24"/>
</dbReference>
<gene>
    <name evidence="13" type="ORF">CBER1_05071</name>
</gene>
<comment type="subcellular location">
    <subcellularLocation>
        <location evidence="1">Cytoplasm</location>
        <location evidence="1">Cytoskeleton</location>
        <location evidence="1">Microtubule organizing center</location>
    </subcellularLocation>
    <subcellularLocation>
        <location evidence="11">Nucleus</location>
    </subcellularLocation>
    <subcellularLocation>
        <location evidence="11">Chromosome</location>
        <location evidence="11">Centromere</location>
        <location evidence="11">Kinetochore</location>
    </subcellularLocation>
</comment>
<evidence type="ECO:0000256" key="9">
    <source>
        <dbReference type="ARBA" id="ARBA00023306"/>
    </source>
</evidence>
<keyword evidence="9 11" id="KW-0131">Cell cycle</keyword>
<keyword evidence="4 11" id="KW-0132">Cell division</keyword>
<dbReference type="PANTHER" id="PTHR22142">
    <property type="match status" value="1"/>
</dbReference>
<organism evidence="13 14">
    <name type="scientific">Cercospora berteroae</name>
    <dbReference type="NCBI Taxonomy" id="357750"/>
    <lineage>
        <taxon>Eukaryota</taxon>
        <taxon>Fungi</taxon>
        <taxon>Dikarya</taxon>
        <taxon>Ascomycota</taxon>
        <taxon>Pezizomycotina</taxon>
        <taxon>Dothideomycetes</taxon>
        <taxon>Dothideomycetidae</taxon>
        <taxon>Mycosphaerellales</taxon>
        <taxon>Mycosphaerellaceae</taxon>
        <taxon>Cercospora</taxon>
    </lineage>
</organism>
<evidence type="ECO:0000313" key="14">
    <source>
        <dbReference type="Proteomes" id="UP000237631"/>
    </source>
</evidence>
<evidence type="ECO:0000256" key="6">
    <source>
        <dbReference type="ARBA" id="ARBA00022838"/>
    </source>
</evidence>
<dbReference type="GO" id="GO:0051301">
    <property type="term" value="P:cell division"/>
    <property type="evidence" value="ECO:0007669"/>
    <property type="project" value="UniProtKB-UniRule"/>
</dbReference>
<evidence type="ECO:0000256" key="7">
    <source>
        <dbReference type="ARBA" id="ARBA00023054"/>
    </source>
</evidence>
<dbReference type="GO" id="GO:0005815">
    <property type="term" value="C:microtubule organizing center"/>
    <property type="evidence" value="ECO:0007669"/>
    <property type="project" value="UniProtKB-SubCell"/>
</dbReference>